<evidence type="ECO:0000256" key="1">
    <source>
        <dbReference type="ARBA" id="ARBA00022603"/>
    </source>
</evidence>
<dbReference type="PROSITE" id="PS50280">
    <property type="entry name" value="SET"/>
    <property type="match status" value="1"/>
</dbReference>
<dbReference type="Gene3D" id="6.10.140.2220">
    <property type="match status" value="1"/>
</dbReference>
<evidence type="ECO:0000313" key="5">
    <source>
        <dbReference type="EMBL" id="KAG2208870.1"/>
    </source>
</evidence>
<dbReference type="AlphaFoldDB" id="A0A8H7RE72"/>
<dbReference type="Gene3D" id="1.10.220.160">
    <property type="match status" value="1"/>
</dbReference>
<comment type="caution">
    <text evidence="5">The sequence shown here is derived from an EMBL/GenBank/DDBJ whole genome shotgun (WGS) entry which is preliminary data.</text>
</comment>
<keyword evidence="6" id="KW-1185">Reference proteome</keyword>
<dbReference type="GO" id="GO:0032259">
    <property type="term" value="P:methylation"/>
    <property type="evidence" value="ECO:0007669"/>
    <property type="project" value="UniProtKB-KW"/>
</dbReference>
<evidence type="ECO:0000259" key="4">
    <source>
        <dbReference type="PROSITE" id="PS50280"/>
    </source>
</evidence>
<evidence type="ECO:0000313" key="6">
    <source>
        <dbReference type="Proteomes" id="UP000603453"/>
    </source>
</evidence>
<evidence type="ECO:0000256" key="2">
    <source>
        <dbReference type="ARBA" id="ARBA00022679"/>
    </source>
</evidence>
<dbReference type="Pfam" id="PF00856">
    <property type="entry name" value="SET"/>
    <property type="match status" value="1"/>
</dbReference>
<dbReference type="EMBL" id="JAEPRD010000017">
    <property type="protein sequence ID" value="KAG2208870.1"/>
    <property type="molecule type" value="Genomic_DNA"/>
</dbReference>
<dbReference type="Gene3D" id="2.170.270.10">
    <property type="entry name" value="SET domain"/>
    <property type="match status" value="1"/>
</dbReference>
<keyword evidence="1" id="KW-0489">Methyltransferase</keyword>
<proteinExistence type="predicted"/>
<reference evidence="5" key="1">
    <citation type="submission" date="2020-12" db="EMBL/GenBank/DDBJ databases">
        <title>Metabolic potential, ecology and presence of endohyphal bacteria is reflected in genomic diversity of Mucoromycotina.</title>
        <authorList>
            <person name="Muszewska A."/>
            <person name="Okrasinska A."/>
            <person name="Steczkiewicz K."/>
            <person name="Drgas O."/>
            <person name="Orlowska M."/>
            <person name="Perlinska-Lenart U."/>
            <person name="Aleksandrzak-Piekarczyk T."/>
            <person name="Szatraj K."/>
            <person name="Zielenkiewicz U."/>
            <person name="Pilsyk S."/>
            <person name="Malc E."/>
            <person name="Mieczkowski P."/>
            <person name="Kruszewska J.S."/>
            <person name="Biernat P."/>
            <person name="Pawlowska J."/>
        </authorList>
    </citation>
    <scope>NUCLEOTIDE SEQUENCE</scope>
    <source>
        <strain evidence="5">WA0000017839</strain>
    </source>
</reference>
<dbReference type="Proteomes" id="UP000603453">
    <property type="component" value="Unassembled WGS sequence"/>
</dbReference>
<keyword evidence="2" id="KW-0808">Transferase</keyword>
<name>A0A8H7RE72_9FUNG</name>
<dbReference type="InterPro" id="IPR011990">
    <property type="entry name" value="TPR-like_helical_dom_sf"/>
</dbReference>
<feature type="domain" description="SET" evidence="4">
    <location>
        <begin position="32"/>
        <end position="269"/>
    </location>
</feature>
<dbReference type="SUPFAM" id="SSF82199">
    <property type="entry name" value="SET domain"/>
    <property type="match status" value="1"/>
</dbReference>
<dbReference type="OrthoDB" id="265717at2759"/>
<protein>
    <recommendedName>
        <fullName evidence="4">SET domain-containing protein</fullName>
    </recommendedName>
</protein>
<organism evidence="5 6">
    <name type="scientific">Mucor saturninus</name>
    <dbReference type="NCBI Taxonomy" id="64648"/>
    <lineage>
        <taxon>Eukaryota</taxon>
        <taxon>Fungi</taxon>
        <taxon>Fungi incertae sedis</taxon>
        <taxon>Mucoromycota</taxon>
        <taxon>Mucoromycotina</taxon>
        <taxon>Mucoromycetes</taxon>
        <taxon>Mucorales</taxon>
        <taxon>Mucorineae</taxon>
        <taxon>Mucoraceae</taxon>
        <taxon>Mucor</taxon>
    </lineage>
</organism>
<dbReference type="InterPro" id="IPR046341">
    <property type="entry name" value="SET_dom_sf"/>
</dbReference>
<accession>A0A8H7RE72</accession>
<dbReference type="InterPro" id="IPR001214">
    <property type="entry name" value="SET_dom"/>
</dbReference>
<dbReference type="Gene3D" id="1.25.40.10">
    <property type="entry name" value="Tetratricopeptide repeat domain"/>
    <property type="match status" value="1"/>
</dbReference>
<dbReference type="PANTHER" id="PTHR46165:SF2">
    <property type="entry name" value="SET AND MYND DOMAIN-CONTAINING PROTEIN 4"/>
    <property type="match status" value="1"/>
</dbReference>
<dbReference type="InterPro" id="IPR052097">
    <property type="entry name" value="SET-MYND_domain_protein"/>
</dbReference>
<dbReference type="GO" id="GO:0005737">
    <property type="term" value="C:cytoplasm"/>
    <property type="evidence" value="ECO:0007669"/>
    <property type="project" value="TreeGrafter"/>
</dbReference>
<gene>
    <name evidence="5" type="ORF">INT47_011010</name>
</gene>
<dbReference type="GO" id="GO:0005634">
    <property type="term" value="C:nucleus"/>
    <property type="evidence" value="ECO:0007669"/>
    <property type="project" value="TreeGrafter"/>
</dbReference>
<sequence>MFNVDLLHKRLTPAHIGLTAWLPDYNKPKKTPQLVIKETPDQGKYYVAAKPLLPGEIVLKEEPLIRQLNKAQWKDHCFTCFRPVTKKTLVQCHVKTCRWNIVFCSGTCEKKGWSTGHAWLCRFPELQELQQVVFAFMGYITCRSQGLENLFDLANSDPNKTTPLHDELKLLGTLFFLKDMSMLVEILSQIKCNAFAIKQAASVAVDSSLVVSRESIHLGQAVYLSASRFNHSCDPSSLAVFGSDGHPCQIQVQMIKPVKPGEEVNISYGPLATKHSRKDRQQKLLDDYFFTCECVSCKDTSKITVDSKYKCQICRKGRLYRQQSQCESCEQTPHWPYFLSTEAKIEAHTERHEFIQTLQLQETIYHDDVLAIGETLDKLAQVYCMHGNMKVAASYSKRSLEVTQKVYGRTSVEAAEEMMKLSTLLFNSMQKSEALRQIKETIVLYRILGLDKSAPEDIEELEELQNHLLYIVR</sequence>
<dbReference type="GO" id="GO:0042826">
    <property type="term" value="F:histone deacetylase binding"/>
    <property type="evidence" value="ECO:0007669"/>
    <property type="project" value="TreeGrafter"/>
</dbReference>
<dbReference type="PANTHER" id="PTHR46165">
    <property type="entry name" value="SET AND MYND DOMAIN-CONTAINING PROTEIN 4"/>
    <property type="match status" value="1"/>
</dbReference>
<keyword evidence="3" id="KW-0949">S-adenosyl-L-methionine</keyword>
<dbReference type="GO" id="GO:0008168">
    <property type="term" value="F:methyltransferase activity"/>
    <property type="evidence" value="ECO:0007669"/>
    <property type="project" value="UniProtKB-KW"/>
</dbReference>
<evidence type="ECO:0000256" key="3">
    <source>
        <dbReference type="ARBA" id="ARBA00022691"/>
    </source>
</evidence>